<proteinExistence type="predicted"/>
<protein>
    <submittedName>
        <fullName evidence="1">Uncharacterized protein</fullName>
    </submittedName>
</protein>
<evidence type="ECO:0000313" key="2">
    <source>
        <dbReference type="Proteomes" id="UP000004509"/>
    </source>
</evidence>
<dbReference type="Proteomes" id="UP000004509">
    <property type="component" value="Unassembled WGS sequence"/>
</dbReference>
<accession>C8PLZ6</accession>
<evidence type="ECO:0000313" key="1">
    <source>
        <dbReference type="EMBL" id="EEV21573.1"/>
    </source>
</evidence>
<dbReference type="STRING" id="596324.TREVI0001_2298"/>
<organism evidence="1 2">
    <name type="scientific">Treponema vincentii ATCC 35580</name>
    <dbReference type="NCBI Taxonomy" id="596324"/>
    <lineage>
        <taxon>Bacteria</taxon>
        <taxon>Pseudomonadati</taxon>
        <taxon>Spirochaetota</taxon>
        <taxon>Spirochaetia</taxon>
        <taxon>Spirochaetales</taxon>
        <taxon>Treponemataceae</taxon>
        <taxon>Treponema</taxon>
    </lineage>
</organism>
<dbReference type="EMBL" id="ACYH01000005">
    <property type="protein sequence ID" value="EEV21573.1"/>
    <property type="molecule type" value="Genomic_DNA"/>
</dbReference>
<name>C8PLZ6_9SPIR</name>
<sequence>MENLSGIWRRFCLFTKQPHTFIVFPDIDSQSVKADMSICFLQNRIVGSDIACRSFYRRCYE</sequence>
<gene>
    <name evidence="1" type="ORF">TREVI0001_2298</name>
</gene>
<dbReference type="AlphaFoldDB" id="C8PLZ6"/>
<reference evidence="1 2" key="1">
    <citation type="submission" date="2009-07" db="EMBL/GenBank/DDBJ databases">
        <authorList>
            <person name="Madupu R."/>
            <person name="Sebastian Y."/>
            <person name="Durkin A.S."/>
            <person name="Torralba M."/>
            <person name="Methe B."/>
            <person name="Sutton G.G."/>
            <person name="Strausberg R.L."/>
            <person name="Nelson K.E."/>
        </authorList>
    </citation>
    <scope>NUCLEOTIDE SEQUENCE [LARGE SCALE GENOMIC DNA]</scope>
    <source>
        <strain evidence="1 2">ATCC 35580</strain>
    </source>
</reference>
<comment type="caution">
    <text evidence="1">The sequence shown here is derived from an EMBL/GenBank/DDBJ whole genome shotgun (WGS) entry which is preliminary data.</text>
</comment>